<dbReference type="PANTHER" id="PTHR43777:SF1">
    <property type="entry name" value="MOLYBDENUM COFACTOR CYTIDYLYLTRANSFERASE"/>
    <property type="match status" value="1"/>
</dbReference>
<organism evidence="2 3">
    <name type="scientific">Paenibacillus typhae</name>
    <dbReference type="NCBI Taxonomy" id="1174501"/>
    <lineage>
        <taxon>Bacteria</taxon>
        <taxon>Bacillati</taxon>
        <taxon>Bacillota</taxon>
        <taxon>Bacilli</taxon>
        <taxon>Bacillales</taxon>
        <taxon>Paenibacillaceae</taxon>
        <taxon>Paenibacillus</taxon>
    </lineage>
</organism>
<accession>A0A1G9ECH7</accession>
<proteinExistence type="predicted"/>
<gene>
    <name evidence="2" type="ORF">SAMN05216192_15222</name>
</gene>
<dbReference type="Proteomes" id="UP000199050">
    <property type="component" value="Unassembled WGS sequence"/>
</dbReference>
<feature type="domain" description="MobA-like NTP transferase" evidence="1">
    <location>
        <begin position="5"/>
        <end position="168"/>
    </location>
</feature>
<dbReference type="STRING" id="1174501.SAMN05216192_15222"/>
<dbReference type="PANTHER" id="PTHR43777">
    <property type="entry name" value="MOLYBDENUM COFACTOR CYTIDYLYLTRANSFERASE"/>
    <property type="match status" value="1"/>
</dbReference>
<name>A0A1G9ECH7_9BACL</name>
<keyword evidence="3" id="KW-1185">Reference proteome</keyword>
<keyword evidence="2" id="KW-0808">Transferase</keyword>
<keyword evidence="2" id="KW-0548">Nucleotidyltransferase</keyword>
<evidence type="ECO:0000259" key="1">
    <source>
        <dbReference type="Pfam" id="PF12804"/>
    </source>
</evidence>
<evidence type="ECO:0000313" key="3">
    <source>
        <dbReference type="Proteomes" id="UP000199050"/>
    </source>
</evidence>
<dbReference type="Gene3D" id="3.90.550.10">
    <property type="entry name" value="Spore Coat Polysaccharide Biosynthesis Protein SpsA, Chain A"/>
    <property type="match status" value="1"/>
</dbReference>
<protein>
    <submittedName>
        <fullName evidence="2">Molybdenum cofactor cytidylyltransferase</fullName>
    </submittedName>
</protein>
<dbReference type="InterPro" id="IPR025877">
    <property type="entry name" value="MobA-like_NTP_Trfase"/>
</dbReference>
<dbReference type="RefSeq" id="WP_090719230.1">
    <property type="nucleotide sequence ID" value="NZ_CBCSKY010000070.1"/>
</dbReference>
<dbReference type="OrthoDB" id="285216at2"/>
<dbReference type="GO" id="GO:0016779">
    <property type="term" value="F:nucleotidyltransferase activity"/>
    <property type="evidence" value="ECO:0007669"/>
    <property type="project" value="UniProtKB-KW"/>
</dbReference>
<sequence length="206" mass="22456">MRVAGIYLAAGHGRRAGEPQTSPKLSRKVTPKSVVVSELERCTLDPLVVVVRADDNLEWLPPAAEQSSRRTETCLTAHLGLSFSLRCGLNAILPLQPDAVVVALAGQNSVTSSLVNRLKDMYMRNPELDYVAGAHEGLAMPPALFSRKMFTVLQGLEGEEGAAGIWRSSEYKGAVLQPDAADFLSDADPRFDMYEARNEWSLRGKS</sequence>
<dbReference type="InterPro" id="IPR029044">
    <property type="entry name" value="Nucleotide-diphossugar_trans"/>
</dbReference>
<dbReference type="EMBL" id="FNDX01000052">
    <property type="protein sequence ID" value="SDK73761.1"/>
    <property type="molecule type" value="Genomic_DNA"/>
</dbReference>
<dbReference type="SUPFAM" id="SSF53448">
    <property type="entry name" value="Nucleotide-diphospho-sugar transferases"/>
    <property type="match status" value="1"/>
</dbReference>
<dbReference type="AlphaFoldDB" id="A0A1G9ECH7"/>
<dbReference type="Pfam" id="PF12804">
    <property type="entry name" value="NTP_transf_3"/>
    <property type="match status" value="1"/>
</dbReference>
<reference evidence="3" key="1">
    <citation type="submission" date="2016-10" db="EMBL/GenBank/DDBJ databases">
        <authorList>
            <person name="Varghese N."/>
            <person name="Submissions S."/>
        </authorList>
    </citation>
    <scope>NUCLEOTIDE SEQUENCE [LARGE SCALE GENOMIC DNA]</scope>
    <source>
        <strain evidence="3">CGMCC 1.11012</strain>
    </source>
</reference>
<evidence type="ECO:0000313" key="2">
    <source>
        <dbReference type="EMBL" id="SDK73761.1"/>
    </source>
</evidence>